<gene>
    <name evidence="1" type="ORF">AMOR_30530</name>
</gene>
<evidence type="ECO:0008006" key="3">
    <source>
        <dbReference type="Google" id="ProtNLM"/>
    </source>
</evidence>
<dbReference type="PANTHER" id="PTHR12697">
    <property type="entry name" value="PBS LYASE HEAT-LIKE PROTEIN"/>
    <property type="match status" value="1"/>
</dbReference>
<dbReference type="Proteomes" id="UP001162891">
    <property type="component" value="Chromosome"/>
</dbReference>
<keyword evidence="2" id="KW-1185">Reference proteome</keyword>
<reference evidence="2" key="1">
    <citation type="journal article" date="2022" name="Int. J. Syst. Evol. Microbiol.">
        <title>Anaeromyxobacter oryzae sp. nov., Anaeromyxobacter diazotrophicus sp. nov. and Anaeromyxobacter paludicola sp. nov., isolated from paddy soils.</title>
        <authorList>
            <person name="Itoh H."/>
            <person name="Xu Z."/>
            <person name="Mise K."/>
            <person name="Masuda Y."/>
            <person name="Ushijima N."/>
            <person name="Hayakawa C."/>
            <person name="Shiratori Y."/>
            <person name="Senoo K."/>
        </authorList>
    </citation>
    <scope>NUCLEOTIDE SEQUENCE [LARGE SCALE GENOMIC DNA]</scope>
    <source>
        <strain evidence="2">Red232</strain>
    </source>
</reference>
<name>A0ABM7WX52_9BACT</name>
<sequence length="523" mass="54416">MRTLPIAAAGLLLVTACGEPKDAEGWAKRAASRSRADERIAALEQVRKAPGDRRAAVPYLVEVVKDRKVPHARAEAALAIGEIGAGAADRDTIAALIDAVDPSAKDRDTIDANRQIAFALGALRAREAVPVLEKLTASPDGYTQVAAVDALGQIGDAAAVDTLVAVATSEGVEPFTAKKALLALGRIGDAKAGPTVLRMLFEERPGVTFFPEAAFAAVQIGKPMAAPLLAVLEGKDEALQGWARQRGVVPGALYAKAAQLLGDVGGSDAAPALVAKLGYRDTEPQLQLFVRVFSAESLGRLRAREGVKPLAELAAREVDPAARDRYCDALARIGDPAALPALRAAAASARVWELQAGPLAAISRLGGGEDRPLVTAARAACGGGCPRAQADALAAMDARLAAAQVCREVACWRGKLADQSPAVRDRAALEVGRAGGKDDARALADAIVRPVDGDEAVIARYHAILGLGWLAARAPLAPEAGAYADQLDRMIAQDRGRTLTAAVNEEALRLATRLRRTAPLASR</sequence>
<organism evidence="1 2">
    <name type="scientific">Anaeromyxobacter oryzae</name>
    <dbReference type="NCBI Taxonomy" id="2918170"/>
    <lineage>
        <taxon>Bacteria</taxon>
        <taxon>Pseudomonadati</taxon>
        <taxon>Myxococcota</taxon>
        <taxon>Myxococcia</taxon>
        <taxon>Myxococcales</taxon>
        <taxon>Cystobacterineae</taxon>
        <taxon>Anaeromyxobacteraceae</taxon>
        <taxon>Anaeromyxobacter</taxon>
    </lineage>
</organism>
<dbReference type="InterPro" id="IPR011989">
    <property type="entry name" value="ARM-like"/>
</dbReference>
<dbReference type="Pfam" id="PF13646">
    <property type="entry name" value="HEAT_2"/>
    <property type="match status" value="2"/>
</dbReference>
<dbReference type="RefSeq" id="WP_248352432.1">
    <property type="nucleotide sequence ID" value="NZ_AP025591.1"/>
</dbReference>
<dbReference type="SUPFAM" id="SSF48371">
    <property type="entry name" value="ARM repeat"/>
    <property type="match status" value="2"/>
</dbReference>
<dbReference type="Gene3D" id="1.25.10.10">
    <property type="entry name" value="Leucine-rich Repeat Variant"/>
    <property type="match status" value="3"/>
</dbReference>
<evidence type="ECO:0000313" key="2">
    <source>
        <dbReference type="Proteomes" id="UP001162891"/>
    </source>
</evidence>
<proteinExistence type="predicted"/>
<dbReference type="PANTHER" id="PTHR12697:SF5">
    <property type="entry name" value="DEOXYHYPUSINE HYDROXYLASE"/>
    <property type="match status" value="1"/>
</dbReference>
<dbReference type="EMBL" id="AP025591">
    <property type="protein sequence ID" value="BDG04057.1"/>
    <property type="molecule type" value="Genomic_DNA"/>
</dbReference>
<dbReference type="PROSITE" id="PS51257">
    <property type="entry name" value="PROKAR_LIPOPROTEIN"/>
    <property type="match status" value="1"/>
</dbReference>
<dbReference type="InterPro" id="IPR016024">
    <property type="entry name" value="ARM-type_fold"/>
</dbReference>
<evidence type="ECO:0000313" key="1">
    <source>
        <dbReference type="EMBL" id="BDG04057.1"/>
    </source>
</evidence>
<dbReference type="InterPro" id="IPR004155">
    <property type="entry name" value="PBS_lyase_HEAT"/>
</dbReference>
<dbReference type="SMART" id="SM00567">
    <property type="entry name" value="EZ_HEAT"/>
    <property type="match status" value="8"/>
</dbReference>
<protein>
    <recommendedName>
        <fullName evidence="3">PBS lyase HEAT domain protein repeat-containing protein</fullName>
    </recommendedName>
</protein>
<accession>A0ABM7WX52</accession>